<evidence type="ECO:0000313" key="3">
    <source>
        <dbReference type="EMBL" id="MUL38756.1"/>
    </source>
</evidence>
<evidence type="ECO:0000313" key="4">
    <source>
        <dbReference type="Proteomes" id="UP000441797"/>
    </source>
</evidence>
<comment type="caution">
    <text evidence="3">The sequence shown here is derived from an EMBL/GenBank/DDBJ whole genome shotgun (WGS) entry which is preliminary data.</text>
</comment>
<name>A0A6N8G414_9CHRO</name>
<feature type="domain" description="SLH" evidence="2">
    <location>
        <begin position="140"/>
        <end position="197"/>
    </location>
</feature>
<dbReference type="PROSITE" id="PS51272">
    <property type="entry name" value="SLH"/>
    <property type="match status" value="3"/>
</dbReference>
<dbReference type="PANTHER" id="PTHR43308:SF5">
    <property type="entry name" value="S-LAYER PROTEIN _ PEPTIDOGLYCAN ENDO-BETA-N-ACETYLGLUCOSAMINIDASE"/>
    <property type="match status" value="1"/>
</dbReference>
<dbReference type="Pfam" id="PF00395">
    <property type="entry name" value="SLH"/>
    <property type="match status" value="2"/>
</dbReference>
<dbReference type="EMBL" id="NAPY01000047">
    <property type="protein sequence ID" value="MUL38756.1"/>
    <property type="molecule type" value="Genomic_DNA"/>
</dbReference>
<dbReference type="RefSeq" id="WP_155707299.1">
    <property type="nucleotide sequence ID" value="NZ_CAWPEY010000052.1"/>
</dbReference>
<evidence type="ECO:0000256" key="1">
    <source>
        <dbReference type="SAM" id="SignalP"/>
    </source>
</evidence>
<sequence>MLILKPALYILAALAISNLGQVVYASAIDSLKSPHLGVEKLDSQDNATSIKVNAAYLLQSPAAQDNSSAPDTYNIAQATTFPDIQNNWARSFIEALAARNVISGFPDGSFRPDALVTRAQFAAMISQAFPQTAQRQAIAFNDVPPSYWASEAIQAAYQSGFLAGYPNNVFLPEQNIPRAQALVSLASGLNLRANDVAILDTFQDAGDIPDFARNAIAAATENRLVVNYPNLASLSPNQIATRADVAAFIYQALVRSGTVPPLRTTDVATQYIVGEEPVTTPPTPAPIAPQEVAQLREQFRIEPPTLVDIIRPTVRGGGSTVGSPTAFGADWGDAFLGASFQARARNTNRSDGGVSFGFGLGDAQRTVGLEVAVSVVDLIGNTFEDGGVSFKLHRVLPNNFGVAVGVENATTWGSTDGGSSVYGVVSKIIPLRDDPTEPLSRLTLSLGLGGGRFRSESDVQAGNETVNVFGSIGLQALERVSLIADWTGQDLNLGASIVPFNIPLVVVLKM</sequence>
<feature type="domain" description="SLH" evidence="2">
    <location>
        <begin position="76"/>
        <end position="139"/>
    </location>
</feature>
<dbReference type="InterPro" id="IPR051465">
    <property type="entry name" value="Cell_Envelope_Struct_Comp"/>
</dbReference>
<reference evidence="3 4" key="1">
    <citation type="journal article" date="2019" name="Front. Microbiol.">
        <title>Genomic Features for Desiccation Tolerance and Sugar Biosynthesis in the Extremophile Gloeocapsopsis sp. UTEX B3054.</title>
        <authorList>
            <person name="Urrejola C."/>
            <person name="Alcorta J."/>
            <person name="Salas L."/>
            <person name="Vasquez M."/>
            <person name="Polz M.F."/>
            <person name="Vicuna R."/>
            <person name="Diez B."/>
        </authorList>
    </citation>
    <scope>NUCLEOTIDE SEQUENCE [LARGE SCALE GENOMIC DNA]</scope>
    <source>
        <strain evidence="3 4">1H9</strain>
    </source>
</reference>
<accession>A0A6N8G414</accession>
<dbReference type="AlphaFoldDB" id="A0A6N8G414"/>
<dbReference type="PANTHER" id="PTHR43308">
    <property type="entry name" value="OUTER MEMBRANE PROTEIN ALPHA-RELATED"/>
    <property type="match status" value="1"/>
</dbReference>
<dbReference type="OrthoDB" id="557970at2"/>
<dbReference type="Proteomes" id="UP000441797">
    <property type="component" value="Unassembled WGS sequence"/>
</dbReference>
<feature type="domain" description="SLH" evidence="2">
    <location>
        <begin position="199"/>
        <end position="263"/>
    </location>
</feature>
<feature type="signal peptide" evidence="1">
    <location>
        <begin position="1"/>
        <end position="25"/>
    </location>
</feature>
<gene>
    <name evidence="3" type="ORF">BWI75_21125</name>
</gene>
<dbReference type="InterPro" id="IPR001119">
    <property type="entry name" value="SLH_dom"/>
</dbReference>
<feature type="chain" id="PRO_5026736747" evidence="1">
    <location>
        <begin position="26"/>
        <end position="510"/>
    </location>
</feature>
<proteinExistence type="predicted"/>
<keyword evidence="1" id="KW-0732">Signal</keyword>
<organism evidence="3 4">
    <name type="scientific">Gloeocapsopsis dulcis AAB1 = 1H9</name>
    <dbReference type="NCBI Taxonomy" id="1433147"/>
    <lineage>
        <taxon>Bacteria</taxon>
        <taxon>Bacillati</taxon>
        <taxon>Cyanobacteriota</taxon>
        <taxon>Cyanophyceae</taxon>
        <taxon>Oscillatoriophycideae</taxon>
        <taxon>Chroococcales</taxon>
        <taxon>Chroococcaceae</taxon>
        <taxon>Gloeocapsopsis</taxon>
        <taxon>Gloeocapsopsis dulcis</taxon>
    </lineage>
</organism>
<protein>
    <submittedName>
        <fullName evidence="3">S-layer protein</fullName>
    </submittedName>
</protein>
<keyword evidence="4" id="KW-1185">Reference proteome</keyword>
<evidence type="ECO:0000259" key="2">
    <source>
        <dbReference type="PROSITE" id="PS51272"/>
    </source>
</evidence>